<keyword evidence="1" id="KW-0472">Membrane</keyword>
<dbReference type="GO" id="GO:0006508">
    <property type="term" value="P:proteolysis"/>
    <property type="evidence" value="ECO:0007669"/>
    <property type="project" value="UniProtKB-KW"/>
</dbReference>
<dbReference type="AlphaFoldDB" id="A0A5B8Z9C1"/>
<name>A0A5B8Z9C1_CYTDA</name>
<feature type="transmembrane region" description="Helical" evidence="1">
    <location>
        <begin position="31"/>
        <end position="51"/>
    </location>
</feature>
<dbReference type="RefSeq" id="WP_146846555.1">
    <property type="nucleotide sequence ID" value="NZ_CP042593.1"/>
</dbReference>
<reference evidence="4" key="1">
    <citation type="submission" date="2019-08" db="EMBL/GenBank/DDBJ databases">
        <authorList>
            <person name="Zheng X."/>
        </authorList>
    </citation>
    <scope>NUCLEOTIDE SEQUENCE [LARGE SCALE GENOMIC DNA]</scope>
    <source>
        <strain evidence="4">FJAT-25496</strain>
    </source>
</reference>
<dbReference type="PANTHER" id="PTHR35797">
    <property type="entry name" value="PROTEASE-RELATED"/>
    <property type="match status" value="1"/>
</dbReference>
<feature type="transmembrane region" description="Helical" evidence="1">
    <location>
        <begin position="217"/>
        <end position="237"/>
    </location>
</feature>
<feature type="domain" description="CAAX prenyl protease 2/Lysostaphin resistance protein A-like" evidence="2">
    <location>
        <begin position="107"/>
        <end position="205"/>
    </location>
</feature>
<dbReference type="GO" id="GO:0004175">
    <property type="term" value="F:endopeptidase activity"/>
    <property type="evidence" value="ECO:0007669"/>
    <property type="project" value="UniProtKB-ARBA"/>
</dbReference>
<dbReference type="Proteomes" id="UP000321555">
    <property type="component" value="Chromosome"/>
</dbReference>
<feature type="transmembrane region" description="Helical" evidence="1">
    <location>
        <begin position="109"/>
        <end position="127"/>
    </location>
</feature>
<feature type="transmembrane region" description="Helical" evidence="1">
    <location>
        <begin position="5"/>
        <end position="25"/>
    </location>
</feature>
<dbReference type="PANTHER" id="PTHR35797:SF1">
    <property type="entry name" value="PROTEASE"/>
    <property type="match status" value="1"/>
</dbReference>
<dbReference type="KEGG" id="bda:FSZ17_21145"/>
<evidence type="ECO:0000313" key="3">
    <source>
        <dbReference type="EMBL" id="QED49568.1"/>
    </source>
</evidence>
<dbReference type="OrthoDB" id="9777755at2"/>
<feature type="transmembrane region" description="Helical" evidence="1">
    <location>
        <begin position="163"/>
        <end position="181"/>
    </location>
</feature>
<dbReference type="STRING" id="1742359.GCA_001439625_03275"/>
<feature type="transmembrane region" description="Helical" evidence="1">
    <location>
        <begin position="72"/>
        <end position="89"/>
    </location>
</feature>
<dbReference type="InterPro" id="IPR003675">
    <property type="entry name" value="Rce1/LyrA-like_dom"/>
</dbReference>
<dbReference type="EMBL" id="CP042593">
    <property type="protein sequence ID" value="QED49568.1"/>
    <property type="molecule type" value="Genomic_DNA"/>
</dbReference>
<dbReference type="GO" id="GO:0008237">
    <property type="term" value="F:metallopeptidase activity"/>
    <property type="evidence" value="ECO:0007669"/>
    <property type="project" value="UniProtKB-KW"/>
</dbReference>
<dbReference type="InterPro" id="IPR042150">
    <property type="entry name" value="MmRce1-like"/>
</dbReference>
<proteinExistence type="predicted"/>
<keyword evidence="3" id="KW-0645">Protease</keyword>
<keyword evidence="3" id="KW-0378">Hydrolase</keyword>
<keyword evidence="3" id="KW-0482">Metalloprotease</keyword>
<evidence type="ECO:0000313" key="4">
    <source>
        <dbReference type="Proteomes" id="UP000321555"/>
    </source>
</evidence>
<evidence type="ECO:0000256" key="1">
    <source>
        <dbReference type="SAM" id="Phobius"/>
    </source>
</evidence>
<dbReference type="GO" id="GO:0080120">
    <property type="term" value="P:CAAX-box protein maturation"/>
    <property type="evidence" value="ECO:0007669"/>
    <property type="project" value="UniProtKB-ARBA"/>
</dbReference>
<evidence type="ECO:0000259" key="2">
    <source>
        <dbReference type="Pfam" id="PF02517"/>
    </source>
</evidence>
<keyword evidence="1" id="KW-0812">Transmembrane</keyword>
<keyword evidence="4" id="KW-1185">Reference proteome</keyword>
<dbReference type="Pfam" id="PF02517">
    <property type="entry name" value="Rce1-like"/>
    <property type="match status" value="1"/>
</dbReference>
<organism evidence="3 4">
    <name type="scientific">Cytobacillus dafuensis</name>
    <name type="common">Bacillus dafuensis</name>
    <dbReference type="NCBI Taxonomy" id="1742359"/>
    <lineage>
        <taxon>Bacteria</taxon>
        <taxon>Bacillati</taxon>
        <taxon>Bacillota</taxon>
        <taxon>Bacilli</taxon>
        <taxon>Bacillales</taxon>
        <taxon>Bacillaceae</taxon>
        <taxon>Cytobacillus</taxon>
    </lineage>
</organism>
<feature type="transmembrane region" description="Helical" evidence="1">
    <location>
        <begin position="139"/>
        <end position="157"/>
    </location>
</feature>
<feature type="transmembrane region" description="Helical" evidence="1">
    <location>
        <begin position="193"/>
        <end position="211"/>
    </location>
</feature>
<protein>
    <submittedName>
        <fullName evidence="3">CPBP family intramembrane metalloprotease</fullName>
    </submittedName>
</protein>
<gene>
    <name evidence="3" type="ORF">FSZ17_21145</name>
</gene>
<accession>A0A5B8Z9C1</accession>
<keyword evidence="1" id="KW-1133">Transmembrane helix</keyword>
<sequence>MVIILFYYLITSIASLILGMIQPILGIPGVVIQVTQFGPALGVLAILLLWPRVIRPFLTPDIRFWRLQPHKIIVAGTVLIVTFAAAWLWYSITGHSVTYTSPSSLSHPFWLIIIAQFVGAAGEEIGWRCFLQPALQSRIGVLPASVIVGILWGIWHVGVFAEGWGYALLFILFAVFLSIILGELLSDARGGRLLLAASYHALMNLGLLLWFNEEDGSLLAIGTLATSCAIAAVMVMVHGRMKSVTQHATIEARARSKNS</sequence>